<dbReference type="RefSeq" id="WP_311593407.1">
    <property type="nucleotide sequence ID" value="NZ_JAVRHV010000004.1"/>
</dbReference>
<evidence type="ECO:0000313" key="2">
    <source>
        <dbReference type="Proteomes" id="UP001252186"/>
    </source>
</evidence>
<gene>
    <name evidence="1" type="ORF">RM519_09080</name>
</gene>
<comment type="caution">
    <text evidence="1">The sequence shown here is derived from an EMBL/GenBank/DDBJ whole genome shotgun (WGS) entry which is preliminary data.</text>
</comment>
<keyword evidence="2" id="KW-1185">Reference proteome</keyword>
<evidence type="ECO:0008006" key="3">
    <source>
        <dbReference type="Google" id="ProtNLM"/>
    </source>
</evidence>
<reference evidence="1 2" key="1">
    <citation type="submission" date="2023-09" db="EMBL/GenBank/DDBJ databases">
        <authorList>
            <person name="Rey-Velasco X."/>
        </authorList>
    </citation>
    <scope>NUCLEOTIDE SEQUENCE [LARGE SCALE GENOMIC DNA]</scope>
    <source>
        <strain evidence="1 2">P050</strain>
    </source>
</reference>
<dbReference type="Proteomes" id="UP001252186">
    <property type="component" value="Unassembled WGS sequence"/>
</dbReference>
<sequence>MKLKKSFFIALLLSVIALGYWEYHLRSQGYIAVIDDNKALWAETYKKVQKASSEDVVLLGSSRVHFDIQVDTWEKRAGIKPIMLASDGTTPTPVFKDIVNNTDYNGLVVIGIAPGLFFTPNSRDVFFWNRAAVRLEHYYEGTYAQYLNHKVSIPLENSFAFLNGNEEDWNDDVDLKTMLEQIRIGERAQSPIPPFYNFAKVDLDRNVTMFEKTETDTAFANTIIKVWHFLGKGAPPAIKEPVIELYNELIPRFEARGGRVVFLRNPSTGGTRFGENMAIPRKDFYDEFLKQTNSKGYHFEDYEQLNQFDCPEESHLYTPDAKTFTAELVKIMMNDGLLTNTKTN</sequence>
<dbReference type="EMBL" id="JAVRHV010000004">
    <property type="protein sequence ID" value="MDT0553395.1"/>
    <property type="molecule type" value="Genomic_DNA"/>
</dbReference>
<protein>
    <recommendedName>
        <fullName evidence="3">SGNH/GDSL hydrolase family protein</fullName>
    </recommendedName>
</protein>
<proteinExistence type="predicted"/>
<accession>A0ABU2Y6K1</accession>
<evidence type="ECO:0000313" key="1">
    <source>
        <dbReference type="EMBL" id="MDT0553395.1"/>
    </source>
</evidence>
<organism evidence="1 2">
    <name type="scientific">Urechidicola vernalis</name>
    <dbReference type="NCBI Taxonomy" id="3075600"/>
    <lineage>
        <taxon>Bacteria</taxon>
        <taxon>Pseudomonadati</taxon>
        <taxon>Bacteroidota</taxon>
        <taxon>Flavobacteriia</taxon>
        <taxon>Flavobacteriales</taxon>
        <taxon>Flavobacteriaceae</taxon>
        <taxon>Urechidicola</taxon>
    </lineage>
</organism>
<name>A0ABU2Y6K1_9FLAO</name>